<keyword evidence="3 9" id="KW-0547">Nucleotide-binding</keyword>
<dbReference type="InterPro" id="IPR016151">
    <property type="entry name" value="DNA_mismatch_repair_MutS_N"/>
</dbReference>
<evidence type="ECO:0000256" key="6">
    <source>
        <dbReference type="ARBA" id="ARBA00023125"/>
    </source>
</evidence>
<evidence type="ECO:0000256" key="4">
    <source>
        <dbReference type="ARBA" id="ARBA00022763"/>
    </source>
</evidence>
<feature type="region of interest" description="Disordered" evidence="11">
    <location>
        <begin position="862"/>
        <end position="884"/>
    </location>
</feature>
<dbReference type="SUPFAM" id="SSF48334">
    <property type="entry name" value="DNA repair protein MutS, domain III"/>
    <property type="match status" value="1"/>
</dbReference>
<keyword evidence="4 9" id="KW-0227">DNA damage</keyword>
<dbReference type="GO" id="GO:0006298">
    <property type="term" value="P:mismatch repair"/>
    <property type="evidence" value="ECO:0007669"/>
    <property type="project" value="UniProtKB-UniRule"/>
</dbReference>
<dbReference type="SUPFAM" id="SSF55271">
    <property type="entry name" value="DNA repair protein MutS, domain I"/>
    <property type="match status" value="1"/>
</dbReference>
<dbReference type="InterPro" id="IPR007861">
    <property type="entry name" value="DNA_mismatch_repair_MutS_clamp"/>
</dbReference>
<dbReference type="Pfam" id="PF05190">
    <property type="entry name" value="MutS_IV"/>
    <property type="match status" value="1"/>
</dbReference>
<dbReference type="GO" id="GO:0005524">
    <property type="term" value="F:ATP binding"/>
    <property type="evidence" value="ECO:0007669"/>
    <property type="project" value="UniProtKB-UniRule"/>
</dbReference>
<keyword evidence="6 9" id="KW-0238">DNA-binding</keyword>
<evidence type="ECO:0000256" key="2">
    <source>
        <dbReference type="ARBA" id="ARBA00021982"/>
    </source>
</evidence>
<protein>
    <recommendedName>
        <fullName evidence="2 9">DNA mismatch repair protein MutS</fullName>
    </recommendedName>
</protein>
<dbReference type="InterPro" id="IPR045076">
    <property type="entry name" value="MutS"/>
</dbReference>
<gene>
    <name evidence="9" type="primary">mutS</name>
    <name evidence="13" type="ORF">SAMN05421742_102396</name>
</gene>
<keyword evidence="14" id="KW-1185">Reference proteome</keyword>
<dbReference type="InterPro" id="IPR000432">
    <property type="entry name" value="DNA_mismatch_repair_MutS_C"/>
</dbReference>
<dbReference type="NCBIfam" id="TIGR01070">
    <property type="entry name" value="mutS1"/>
    <property type="match status" value="1"/>
</dbReference>
<dbReference type="InterPro" id="IPR007696">
    <property type="entry name" value="DNA_mismatch_repair_MutS_core"/>
</dbReference>
<dbReference type="Gene3D" id="1.10.1420.10">
    <property type="match status" value="2"/>
</dbReference>
<dbReference type="PROSITE" id="PS00486">
    <property type="entry name" value="DNA_MISMATCH_REPAIR_2"/>
    <property type="match status" value="1"/>
</dbReference>
<dbReference type="SMART" id="SM00534">
    <property type="entry name" value="MUTSac"/>
    <property type="match status" value="1"/>
</dbReference>
<sequence>MSDAKPTPMMAQYLGLKAEHPDCLLFYRMGDFYELFFADAEQAAAALDIALTKRGEHLGQPIPMCGVPVHSHESYLTRLIEKGFKVAVCEQTEDPAEARRKRGSKALVNREVVRLITPGTLSEDNLLSARAANWLAAVARLKGETGLAWLDMSTGEFAVQALAPGPAALAAALARLAPGEVLLPEALTQDPALFETLAPWRDRLTPLPDSRFDAANARRRLEQVFGVATLEGFGAFSPPGVAAAGTLLDYLELTQKGRLPRLQPPRPVAAGAILEIDAATRRNLELSATLSGARAGSLLAAIDRTVTGPGARQLAAWLAAPLTDPEAITERAASVELLTRLGDTRDALRQRLRRVPDLLRALSRLSLERGGPRDLAAIAAGLAEVPDLKADLLGAGLLGTGRGAGALSGGERLPAALARALAELGEHGPLVERLGRALVPEPPLMARDGGFIAAGYHQDLDELRTLASESKRLIAALQAEYVAETGIQSLKIKQNNVLGYYIEVPTRHGEKLLAAGRARLEEGGAAAGTDFVHRQTTAQALRFTTVALSDLENRLRGAADKALALELTLLADLAGEVLARGEEIARAAGALAFLDVIAGLAEVAVDRGHVRPTVDASDAFLIEGGRHPVVEAALAEAGEAFVANDCDLTAEQRLWLLTGPNMAGKSTFLRQNALIAVLAQIGAFVPARAARIGVVDRLFSRVGASDDLAAGRSTFMVEMVETAAILNQAGPRALVILDEIGRGTATYDGLALAWATLEHLHDHNRCRTLFATHYHELTDLADKLKALTCRTMKVREWKGRVVFLHEVAPGTADRSYGIHVARLAGLPPAVLKRAETVLGELESRHRRHPDADLPLFAAHATARPAAAPPEPDPESDSGAAFDPGGRAALEALAGLDPDQLTPRQALDALYNLKNHLTEAG</sequence>
<name>A0A1G7X1A7_9PROT</name>
<dbReference type="GO" id="GO:0030983">
    <property type="term" value="F:mismatched DNA binding"/>
    <property type="evidence" value="ECO:0007669"/>
    <property type="project" value="InterPro"/>
</dbReference>
<dbReference type="InterPro" id="IPR036187">
    <property type="entry name" value="DNA_mismatch_repair_MutS_sf"/>
</dbReference>
<evidence type="ECO:0000259" key="12">
    <source>
        <dbReference type="PROSITE" id="PS00486"/>
    </source>
</evidence>
<dbReference type="InterPro" id="IPR017261">
    <property type="entry name" value="DNA_mismatch_repair_MutS/MSH"/>
</dbReference>
<dbReference type="PANTHER" id="PTHR11361">
    <property type="entry name" value="DNA MISMATCH REPAIR PROTEIN MUTS FAMILY MEMBER"/>
    <property type="match status" value="1"/>
</dbReference>
<dbReference type="GO" id="GO:0005829">
    <property type="term" value="C:cytosol"/>
    <property type="evidence" value="ECO:0007669"/>
    <property type="project" value="TreeGrafter"/>
</dbReference>
<feature type="binding site" evidence="9">
    <location>
        <begin position="659"/>
        <end position="666"/>
    </location>
    <ligand>
        <name>ATP</name>
        <dbReference type="ChEBI" id="CHEBI:30616"/>
    </ligand>
</feature>
<reference evidence="14" key="1">
    <citation type="submission" date="2016-10" db="EMBL/GenBank/DDBJ databases">
        <authorList>
            <person name="Varghese N."/>
            <person name="Submissions S."/>
        </authorList>
    </citation>
    <scope>NUCLEOTIDE SEQUENCE [LARGE SCALE GENOMIC DNA]</scope>
    <source>
        <strain evidence="14">930I</strain>
    </source>
</reference>
<dbReference type="CDD" id="cd03284">
    <property type="entry name" value="ABC_MutS1"/>
    <property type="match status" value="1"/>
</dbReference>
<dbReference type="Gene3D" id="3.40.1170.10">
    <property type="entry name" value="DNA repair protein MutS, domain I"/>
    <property type="match status" value="1"/>
</dbReference>
<dbReference type="GO" id="GO:0003684">
    <property type="term" value="F:damaged DNA binding"/>
    <property type="evidence" value="ECO:0007669"/>
    <property type="project" value="UniProtKB-UniRule"/>
</dbReference>
<comment type="function">
    <text evidence="8 9">This protein is involved in the repair of mismatches in DNA. It is possible that it carries out the mismatch recognition step. This protein has a weak ATPase activity.</text>
</comment>
<dbReference type="Pfam" id="PF05192">
    <property type="entry name" value="MutS_III"/>
    <property type="match status" value="1"/>
</dbReference>
<dbReference type="EMBL" id="FNCV01000002">
    <property type="protein sequence ID" value="SDG77965.1"/>
    <property type="molecule type" value="Genomic_DNA"/>
</dbReference>
<dbReference type="InterPro" id="IPR027417">
    <property type="entry name" value="P-loop_NTPase"/>
</dbReference>
<dbReference type="InterPro" id="IPR007860">
    <property type="entry name" value="DNA_mmatch_repair_MutS_con_dom"/>
</dbReference>
<dbReference type="PIRSF" id="PIRSF037677">
    <property type="entry name" value="DNA_mis_repair_Msh6"/>
    <property type="match status" value="1"/>
</dbReference>
<dbReference type="STRING" id="83401.SAMN05421742_102396"/>
<dbReference type="SUPFAM" id="SSF53150">
    <property type="entry name" value="DNA repair protein MutS, domain II"/>
    <property type="match status" value="1"/>
</dbReference>
<dbReference type="PANTHER" id="PTHR11361:SF34">
    <property type="entry name" value="DNA MISMATCH REPAIR PROTEIN MSH1, MITOCHONDRIAL"/>
    <property type="match status" value="1"/>
</dbReference>
<dbReference type="Pfam" id="PF00488">
    <property type="entry name" value="MutS_V"/>
    <property type="match status" value="1"/>
</dbReference>
<dbReference type="SUPFAM" id="SSF52540">
    <property type="entry name" value="P-loop containing nucleoside triphosphate hydrolases"/>
    <property type="match status" value="1"/>
</dbReference>
<evidence type="ECO:0000256" key="11">
    <source>
        <dbReference type="SAM" id="MobiDB-lite"/>
    </source>
</evidence>
<feature type="domain" description="DNA mismatch repair proteins mutS family" evidence="12">
    <location>
        <begin position="733"/>
        <end position="749"/>
    </location>
</feature>
<keyword evidence="5 9" id="KW-0067">ATP-binding</keyword>
<proteinExistence type="inferred from homology"/>
<dbReference type="Pfam" id="PF05188">
    <property type="entry name" value="MutS_II"/>
    <property type="match status" value="1"/>
</dbReference>
<dbReference type="AlphaFoldDB" id="A0A1G7X1A7"/>
<evidence type="ECO:0000256" key="5">
    <source>
        <dbReference type="ARBA" id="ARBA00022840"/>
    </source>
</evidence>
<comment type="similarity">
    <text evidence="1 9 10">Belongs to the DNA mismatch repair MutS family.</text>
</comment>
<evidence type="ECO:0000256" key="10">
    <source>
        <dbReference type="RuleBase" id="RU003756"/>
    </source>
</evidence>
<dbReference type="NCBIfam" id="NF003810">
    <property type="entry name" value="PRK05399.1"/>
    <property type="match status" value="1"/>
</dbReference>
<dbReference type="Gene3D" id="3.30.420.110">
    <property type="entry name" value="MutS, connector domain"/>
    <property type="match status" value="1"/>
</dbReference>
<dbReference type="Proteomes" id="UP000217076">
    <property type="component" value="Unassembled WGS sequence"/>
</dbReference>
<evidence type="ECO:0000256" key="7">
    <source>
        <dbReference type="ARBA" id="ARBA00023204"/>
    </source>
</evidence>
<evidence type="ECO:0000313" key="14">
    <source>
        <dbReference type="Proteomes" id="UP000217076"/>
    </source>
</evidence>
<dbReference type="InterPro" id="IPR036678">
    <property type="entry name" value="MutS_con_dom_sf"/>
</dbReference>
<accession>A0A1G7X1A7</accession>
<dbReference type="Gene3D" id="3.40.50.300">
    <property type="entry name" value="P-loop containing nucleotide triphosphate hydrolases"/>
    <property type="match status" value="1"/>
</dbReference>
<evidence type="ECO:0000256" key="8">
    <source>
        <dbReference type="ARBA" id="ARBA00024647"/>
    </source>
</evidence>
<dbReference type="SMART" id="SM00533">
    <property type="entry name" value="MUTSd"/>
    <property type="match status" value="1"/>
</dbReference>
<dbReference type="InterPro" id="IPR005748">
    <property type="entry name" value="DNA_mismatch_repair_MutS"/>
</dbReference>
<evidence type="ECO:0000256" key="1">
    <source>
        <dbReference type="ARBA" id="ARBA00006271"/>
    </source>
</evidence>
<dbReference type="InterPro" id="IPR007695">
    <property type="entry name" value="DNA_mismatch_repair_MutS-lik_N"/>
</dbReference>
<evidence type="ECO:0000256" key="9">
    <source>
        <dbReference type="HAMAP-Rule" id="MF_00096"/>
    </source>
</evidence>
<evidence type="ECO:0000256" key="3">
    <source>
        <dbReference type="ARBA" id="ARBA00022741"/>
    </source>
</evidence>
<dbReference type="Gene3D" id="6.10.140.430">
    <property type="match status" value="1"/>
</dbReference>
<dbReference type="HAMAP" id="MF_00096">
    <property type="entry name" value="MutS"/>
    <property type="match status" value="1"/>
</dbReference>
<dbReference type="Pfam" id="PF01624">
    <property type="entry name" value="MutS_I"/>
    <property type="match status" value="1"/>
</dbReference>
<organism evidence="13 14">
    <name type="scientific">Roseospirillum parvum</name>
    <dbReference type="NCBI Taxonomy" id="83401"/>
    <lineage>
        <taxon>Bacteria</taxon>
        <taxon>Pseudomonadati</taxon>
        <taxon>Pseudomonadota</taxon>
        <taxon>Alphaproteobacteria</taxon>
        <taxon>Rhodospirillales</taxon>
        <taxon>Rhodospirillaceae</taxon>
        <taxon>Roseospirillum</taxon>
    </lineage>
</organism>
<dbReference type="GO" id="GO:0140664">
    <property type="term" value="F:ATP-dependent DNA damage sensor activity"/>
    <property type="evidence" value="ECO:0007669"/>
    <property type="project" value="InterPro"/>
</dbReference>
<keyword evidence="7 9" id="KW-0234">DNA repair</keyword>
<evidence type="ECO:0000313" key="13">
    <source>
        <dbReference type="EMBL" id="SDG77965.1"/>
    </source>
</evidence>
<dbReference type="FunFam" id="3.40.1170.10:FF:000001">
    <property type="entry name" value="DNA mismatch repair protein MutS"/>
    <property type="match status" value="1"/>
</dbReference>
<dbReference type="FunFam" id="3.40.50.300:FF:000870">
    <property type="entry name" value="MutS protein homolog 4"/>
    <property type="match status" value="1"/>
</dbReference>